<dbReference type="PANTHER" id="PTHR11439">
    <property type="entry name" value="GAG-POL-RELATED RETROTRANSPOSON"/>
    <property type="match status" value="1"/>
</dbReference>
<dbReference type="InterPro" id="IPR013103">
    <property type="entry name" value="RVT_2"/>
</dbReference>
<reference evidence="2 3" key="1">
    <citation type="journal article" date="2021" name="Comput. Struct. Biotechnol. J.">
        <title>De novo genome assembly of the potent medicinal plant Rehmannia glutinosa using nanopore technology.</title>
        <authorList>
            <person name="Ma L."/>
            <person name="Dong C."/>
            <person name="Song C."/>
            <person name="Wang X."/>
            <person name="Zheng X."/>
            <person name="Niu Y."/>
            <person name="Chen S."/>
            <person name="Feng W."/>
        </authorList>
    </citation>
    <scope>NUCLEOTIDE SEQUENCE [LARGE SCALE GENOMIC DNA]</scope>
    <source>
        <strain evidence="2">DH-2019</strain>
    </source>
</reference>
<dbReference type="SUPFAM" id="SSF56672">
    <property type="entry name" value="DNA/RNA polymerases"/>
    <property type="match status" value="1"/>
</dbReference>
<gene>
    <name evidence="2" type="ORF">DH2020_018564</name>
</gene>
<dbReference type="Pfam" id="PF07727">
    <property type="entry name" value="RVT_2"/>
    <property type="match status" value="2"/>
</dbReference>
<keyword evidence="3" id="KW-1185">Reference proteome</keyword>
<feature type="domain" description="Reverse transcriptase Ty1/copia-type" evidence="1">
    <location>
        <begin position="61"/>
        <end position="162"/>
    </location>
</feature>
<dbReference type="PANTHER" id="PTHR11439:SF498">
    <property type="entry name" value="DNAK FAMILY PROTEIN"/>
    <property type="match status" value="1"/>
</dbReference>
<dbReference type="EMBL" id="JABTTQ020000010">
    <property type="protein sequence ID" value="KAK6147652.1"/>
    <property type="molecule type" value="Genomic_DNA"/>
</dbReference>
<comment type="caution">
    <text evidence="2">The sequence shown here is derived from an EMBL/GenBank/DDBJ whole genome shotgun (WGS) entry which is preliminary data.</text>
</comment>
<dbReference type="Proteomes" id="UP001318860">
    <property type="component" value="Unassembled WGS sequence"/>
</dbReference>
<dbReference type="CDD" id="cd09272">
    <property type="entry name" value="RNase_HI_RT_Ty1"/>
    <property type="match status" value="1"/>
</dbReference>
<organism evidence="2 3">
    <name type="scientific">Rehmannia glutinosa</name>
    <name type="common">Chinese foxglove</name>
    <dbReference type="NCBI Taxonomy" id="99300"/>
    <lineage>
        <taxon>Eukaryota</taxon>
        <taxon>Viridiplantae</taxon>
        <taxon>Streptophyta</taxon>
        <taxon>Embryophyta</taxon>
        <taxon>Tracheophyta</taxon>
        <taxon>Spermatophyta</taxon>
        <taxon>Magnoliopsida</taxon>
        <taxon>eudicotyledons</taxon>
        <taxon>Gunneridae</taxon>
        <taxon>Pentapetalae</taxon>
        <taxon>asterids</taxon>
        <taxon>lamiids</taxon>
        <taxon>Lamiales</taxon>
        <taxon>Orobanchaceae</taxon>
        <taxon>Rehmannieae</taxon>
        <taxon>Rehmannia</taxon>
    </lineage>
</organism>
<dbReference type="InterPro" id="IPR043502">
    <property type="entry name" value="DNA/RNA_pol_sf"/>
</dbReference>
<proteinExistence type="predicted"/>
<protein>
    <recommendedName>
        <fullName evidence="1">Reverse transcriptase Ty1/copia-type domain-containing protein</fullName>
    </recommendedName>
</protein>
<feature type="domain" description="Reverse transcriptase Ty1/copia-type" evidence="1">
    <location>
        <begin position="11"/>
        <end position="59"/>
    </location>
</feature>
<evidence type="ECO:0000313" key="3">
    <source>
        <dbReference type="Proteomes" id="UP001318860"/>
    </source>
</evidence>
<accession>A0ABR0WJN2</accession>
<evidence type="ECO:0000259" key="1">
    <source>
        <dbReference type="Pfam" id="PF07727"/>
    </source>
</evidence>
<sequence>MKTELNALEKNNTWVLTELPPSHNCIGCKWVYKVKYKSNGSIERYKARLVAKGYTQEEGTYGFHQSKSDCSFFIKSSSNSITVLCVYVDDIISAGNDLSEIQSLKAHFDATFTIKDLGTLKYILGIEVARSEKGISLCQRKYALDVLTEAGYLGCKPTSTPMDSKSYFSPKDSPSLVDPSVYRRLVGRLLYLTITRPELSYRIQYLSQYMSQPTDYHLSSAHRVLRYVKANPGKGIFYPSASSLQLKAYSDADWAKCTDTRRSISGYAIYLGEALISWKAKKQPTISRSSIEAEYRAIALTTCELQWISYLFQDVNLTQSQPAAIYTDSRSAYCISQNPCHHERTKHIQIDCHFVREKIQQGLIKVLHIPSSQQVADMFTKALSPNLFHHFISKLGMIDIHAPTCGGC</sequence>
<evidence type="ECO:0000313" key="2">
    <source>
        <dbReference type="EMBL" id="KAK6147652.1"/>
    </source>
</evidence>
<name>A0ABR0WJN2_REHGL</name>